<dbReference type="EMBL" id="JNCA01000030">
    <property type="protein sequence ID" value="KDN53958.1"/>
    <property type="molecule type" value="Genomic_DNA"/>
</dbReference>
<dbReference type="PATRIC" id="fig|1492738.3.peg.2884"/>
<keyword evidence="1" id="KW-0472">Membrane</keyword>
<comment type="caution">
    <text evidence="2">The sequence shown here is derived from an EMBL/GenBank/DDBJ whole genome shotgun (WGS) entry which is preliminary data.</text>
</comment>
<evidence type="ECO:0008006" key="4">
    <source>
        <dbReference type="Google" id="ProtNLM"/>
    </source>
</evidence>
<keyword evidence="1" id="KW-0812">Transmembrane</keyword>
<protein>
    <recommendedName>
        <fullName evidence="4">Oligosaccharide repeat unit polymerase</fullName>
    </recommendedName>
</protein>
<accession>A0A066WMY2</accession>
<feature type="transmembrane region" description="Helical" evidence="1">
    <location>
        <begin position="361"/>
        <end position="381"/>
    </location>
</feature>
<evidence type="ECO:0000313" key="2">
    <source>
        <dbReference type="EMBL" id="KDN53958.1"/>
    </source>
</evidence>
<reference evidence="2 3" key="1">
    <citation type="submission" date="2014-05" db="EMBL/GenBank/DDBJ databases">
        <title>Genome Sequence of Flavobacterium sp. EM1321.</title>
        <authorList>
            <person name="Shin S.-K."/>
            <person name="Yi H."/>
        </authorList>
    </citation>
    <scope>NUCLEOTIDE SEQUENCE [LARGE SCALE GENOMIC DNA]</scope>
    <source>
        <strain evidence="2 3">EM1321</strain>
    </source>
</reference>
<feature type="transmembrane region" description="Helical" evidence="1">
    <location>
        <begin position="7"/>
        <end position="29"/>
    </location>
</feature>
<dbReference type="eggNOG" id="ENOG5033ZH0">
    <property type="taxonomic scope" value="Bacteria"/>
</dbReference>
<feature type="transmembrane region" description="Helical" evidence="1">
    <location>
        <begin position="81"/>
        <end position="100"/>
    </location>
</feature>
<dbReference type="OrthoDB" id="1491032at2"/>
<evidence type="ECO:0000256" key="1">
    <source>
        <dbReference type="SAM" id="Phobius"/>
    </source>
</evidence>
<proteinExistence type="predicted"/>
<keyword evidence="1" id="KW-1133">Transmembrane helix</keyword>
<dbReference type="Proteomes" id="UP000027064">
    <property type="component" value="Unassembled WGS sequence"/>
</dbReference>
<feature type="transmembrane region" description="Helical" evidence="1">
    <location>
        <begin position="41"/>
        <end position="60"/>
    </location>
</feature>
<feature type="transmembrane region" description="Helical" evidence="1">
    <location>
        <begin position="184"/>
        <end position="202"/>
    </location>
</feature>
<keyword evidence="3" id="KW-1185">Reference proteome</keyword>
<dbReference type="AlphaFoldDB" id="A0A066WMY2"/>
<dbReference type="STRING" id="1492738.FEM21_28960"/>
<gene>
    <name evidence="2" type="ORF">FEM21_28960</name>
</gene>
<feature type="transmembrane region" description="Helical" evidence="1">
    <location>
        <begin position="144"/>
        <end position="172"/>
    </location>
</feature>
<evidence type="ECO:0000313" key="3">
    <source>
        <dbReference type="Proteomes" id="UP000027064"/>
    </source>
</evidence>
<dbReference type="RefSeq" id="WP_035661795.1">
    <property type="nucleotide sequence ID" value="NZ_JNCA01000030.1"/>
</dbReference>
<feature type="transmembrane region" description="Helical" evidence="1">
    <location>
        <begin position="336"/>
        <end position="355"/>
    </location>
</feature>
<feature type="transmembrane region" description="Helical" evidence="1">
    <location>
        <begin position="112"/>
        <end position="132"/>
    </location>
</feature>
<sequence length="398" mass="46373">MKKAIIAIILYVLILHVLIPCVYYLFIGFTPVYTELIDYPALYKSTFLIISSLVLSIIVLNFSKTKEYIIKPTVEGKPISFLYYFSILFKLITFYISGGFETLISGGSSGSLSNYISLFLNPFTLLLILLFVQKERVSVIRAIVFYVMYVTLSGSRSGIISIFFVFFIGMAFEGYKYYGGKIKTFLKYGLLLAPALFIYATITRGVADIIGFDFIINQIIGRMSTLETSMLPLYYDSNHLDLDLFYLKYDFWHQLKLCIDTLLPGQIFEFDVMPNNYYRAMFMGYSESFVFENYMSVNFTLPIYLYMKYGYSAILFTVLYVVGFYKILLIFKQKPFVIIILLSVFYDLIYFFDWVMILSQFYSASLTVIFVKIFIPFYKLIKQILSKLRYFNPSESFN</sequence>
<organism evidence="2 3">
    <name type="scientific">Flavobacterium seoulense</name>
    <dbReference type="NCBI Taxonomy" id="1492738"/>
    <lineage>
        <taxon>Bacteria</taxon>
        <taxon>Pseudomonadati</taxon>
        <taxon>Bacteroidota</taxon>
        <taxon>Flavobacteriia</taxon>
        <taxon>Flavobacteriales</taxon>
        <taxon>Flavobacteriaceae</taxon>
        <taxon>Flavobacterium</taxon>
    </lineage>
</organism>
<name>A0A066WMY2_9FLAO</name>
<feature type="transmembrane region" description="Helical" evidence="1">
    <location>
        <begin position="309"/>
        <end position="329"/>
    </location>
</feature>